<proteinExistence type="predicted"/>
<dbReference type="RefSeq" id="WP_394485092.1">
    <property type="nucleotide sequence ID" value="NZ_JBIGHV010000032.1"/>
</dbReference>
<feature type="non-terminal residue" evidence="2">
    <location>
        <position position="249"/>
    </location>
</feature>
<feature type="non-terminal residue" evidence="2">
    <location>
        <position position="1"/>
    </location>
</feature>
<reference evidence="2 3" key="1">
    <citation type="submission" date="2024-08" db="EMBL/GenBank/DDBJ databases">
        <authorList>
            <person name="Lu H."/>
        </authorList>
    </citation>
    <scope>NUCLEOTIDE SEQUENCE [LARGE SCALE GENOMIC DNA]</scope>
    <source>
        <strain evidence="2 3">LYH14W</strain>
    </source>
</reference>
<evidence type="ECO:0000313" key="3">
    <source>
        <dbReference type="Proteomes" id="UP001606210"/>
    </source>
</evidence>
<feature type="domain" description="Carbohydrate binding module xylan-binding" evidence="1">
    <location>
        <begin position="3"/>
        <end position="78"/>
    </location>
</feature>
<dbReference type="InterPro" id="IPR031768">
    <property type="entry name" value="CBM60_xylan-bd"/>
</dbReference>
<dbReference type="EMBL" id="JBIGHV010000032">
    <property type="protein sequence ID" value="MFG6433924.1"/>
    <property type="molecule type" value="Genomic_DNA"/>
</dbReference>
<keyword evidence="3" id="KW-1185">Reference proteome</keyword>
<gene>
    <name evidence="2" type="ORF">ACG00Y_28785</name>
</gene>
<dbReference type="Pfam" id="PF16841">
    <property type="entry name" value="CBM60"/>
    <property type="match status" value="2"/>
</dbReference>
<sequence>TDTLTVRAYAKLAGGIGALTSVVVDGIQVAQFEVKSTVPQDYEVAVPALKPGTKVDVVYSNDSVALAGGDRSLYVVQLNHKTTAVVPKPDNSSIDKGLDAAAFDGVNVVAGDFGLYWNAALRVVWPEPNLTSSLTVRASAQAAGGSGATMVVRMNGTVLGTSTVSSTAPTDFTYPAPAFSAGSAVDVAFLNSGTADGVARALNVHYLRSGTTVLRPTDTGVKFDAGADLAAYDWVNMSGGLVELTATGA</sequence>
<dbReference type="Gene3D" id="2.60.60.40">
    <property type="match status" value="2"/>
</dbReference>
<organism evidence="2 3">
    <name type="scientific">Pelomonas parva</name>
    <dbReference type="NCBI Taxonomy" id="3299032"/>
    <lineage>
        <taxon>Bacteria</taxon>
        <taxon>Pseudomonadati</taxon>
        <taxon>Pseudomonadota</taxon>
        <taxon>Betaproteobacteria</taxon>
        <taxon>Burkholderiales</taxon>
        <taxon>Sphaerotilaceae</taxon>
        <taxon>Roseateles</taxon>
    </lineage>
</organism>
<accession>A0ABW7FBD0</accession>
<name>A0ABW7FBD0_9BURK</name>
<comment type="caution">
    <text evidence="2">The sequence shown here is derived from an EMBL/GenBank/DDBJ whole genome shotgun (WGS) entry which is preliminary data.</text>
</comment>
<evidence type="ECO:0000259" key="1">
    <source>
        <dbReference type="Pfam" id="PF16841"/>
    </source>
</evidence>
<protein>
    <submittedName>
        <fullName evidence="2">Carbohydrate-binding domain-containing protein</fullName>
    </submittedName>
</protein>
<feature type="domain" description="Carbohydrate binding module xylan-binding" evidence="1">
    <location>
        <begin position="134"/>
        <end position="222"/>
    </location>
</feature>
<dbReference type="Proteomes" id="UP001606210">
    <property type="component" value="Unassembled WGS sequence"/>
</dbReference>
<evidence type="ECO:0000313" key="2">
    <source>
        <dbReference type="EMBL" id="MFG6433924.1"/>
    </source>
</evidence>